<feature type="domain" description="Major facilitator superfamily (MFS) profile" evidence="7">
    <location>
        <begin position="64"/>
        <end position="511"/>
    </location>
</feature>
<gene>
    <name evidence="8" type="ORF">ACFP2T_36735</name>
</gene>
<dbReference type="PROSITE" id="PS50850">
    <property type="entry name" value="MFS"/>
    <property type="match status" value="1"/>
</dbReference>
<comment type="caution">
    <text evidence="8">The sequence shown here is derived from an EMBL/GenBank/DDBJ whole genome shotgun (WGS) entry which is preliminary data.</text>
</comment>
<keyword evidence="3 6" id="KW-1133">Transmembrane helix</keyword>
<protein>
    <submittedName>
        <fullName evidence="8">MFS transporter</fullName>
    </submittedName>
</protein>
<feature type="transmembrane region" description="Helical" evidence="6">
    <location>
        <begin position="487"/>
        <end position="506"/>
    </location>
</feature>
<evidence type="ECO:0000313" key="8">
    <source>
        <dbReference type="EMBL" id="MFC6021699.1"/>
    </source>
</evidence>
<dbReference type="Pfam" id="PF07690">
    <property type="entry name" value="MFS_1"/>
    <property type="match status" value="1"/>
</dbReference>
<feature type="transmembrane region" description="Helical" evidence="6">
    <location>
        <begin position="280"/>
        <end position="297"/>
    </location>
</feature>
<dbReference type="Proteomes" id="UP001596203">
    <property type="component" value="Unassembled WGS sequence"/>
</dbReference>
<evidence type="ECO:0000256" key="2">
    <source>
        <dbReference type="ARBA" id="ARBA00022692"/>
    </source>
</evidence>
<accession>A0ABW1KL05</accession>
<keyword evidence="9" id="KW-1185">Reference proteome</keyword>
<feature type="transmembrane region" description="Helical" evidence="6">
    <location>
        <begin position="99"/>
        <end position="118"/>
    </location>
</feature>
<feature type="transmembrane region" description="Helical" evidence="6">
    <location>
        <begin position="217"/>
        <end position="237"/>
    </location>
</feature>
<feature type="transmembrane region" description="Helical" evidence="6">
    <location>
        <begin position="63"/>
        <end position="87"/>
    </location>
</feature>
<sequence length="534" mass="54819">MQQFDGTSTLELFLLGHHAGSRPHQGGTGLPRPSPVVAPLPSRCSQETSVLSSDRPARASSRLILVVLVLGVLAFALVQGLIAPVLPEIQRDLNTTQSLVTWVLTAYLLSASIFTPILGRLGDRIGKDRVMLISLTALAVGSLISAVAPNISVMLIGRIIQGAGGGVVPLAFGIIRDELPRERVAGSVGIVAALLAVGGGIGITLSGPITGTLGYRALFWLPGIVVVVAAVASHLVIPPSPTRHPGRISWTASTLLAAWLVALLVPLTQASSWGWGSTRVIGLILAAVVLAAAWIVVETRSANPLIDMRMMRLPAVWTTNLVALLFGVGMYALMGFLPAFVETPASAGYGFGASITQAGLILLPMTAAMFLSGMLAPRLSHRFGPKRILVAGTVISIGAFAILTLAHDQRWEVLLAMAIIGLGFGAAFATMSNLIVAAVPAHQTGVANGMNANIRTIGGSVGAALMTSIVGAHTLPGGLPAESGYTWGFAALGVASVGAALAALLVPHHGRAASNPAEGTIGSPDFRPAAAAAR</sequence>
<reference evidence="9" key="1">
    <citation type="journal article" date="2019" name="Int. J. Syst. Evol. Microbiol.">
        <title>The Global Catalogue of Microorganisms (GCM) 10K type strain sequencing project: providing services to taxonomists for standard genome sequencing and annotation.</title>
        <authorList>
            <consortium name="The Broad Institute Genomics Platform"/>
            <consortium name="The Broad Institute Genome Sequencing Center for Infectious Disease"/>
            <person name="Wu L."/>
            <person name="Ma J."/>
        </authorList>
    </citation>
    <scope>NUCLEOTIDE SEQUENCE [LARGE SCALE GENOMIC DNA]</scope>
    <source>
        <strain evidence="9">ZS-35-S2</strain>
    </source>
</reference>
<evidence type="ECO:0000313" key="9">
    <source>
        <dbReference type="Proteomes" id="UP001596203"/>
    </source>
</evidence>
<dbReference type="RefSeq" id="WP_377430246.1">
    <property type="nucleotide sequence ID" value="NZ_JBHSPR010000053.1"/>
</dbReference>
<keyword evidence="4 6" id="KW-0472">Membrane</keyword>
<comment type="subcellular location">
    <subcellularLocation>
        <location evidence="1">Cell membrane</location>
        <topology evidence="1">Multi-pass membrane protein</topology>
    </subcellularLocation>
</comment>
<evidence type="ECO:0000256" key="3">
    <source>
        <dbReference type="ARBA" id="ARBA00022989"/>
    </source>
</evidence>
<evidence type="ECO:0000256" key="6">
    <source>
        <dbReference type="SAM" id="Phobius"/>
    </source>
</evidence>
<evidence type="ECO:0000256" key="5">
    <source>
        <dbReference type="SAM" id="MobiDB-lite"/>
    </source>
</evidence>
<dbReference type="InterPro" id="IPR036259">
    <property type="entry name" value="MFS_trans_sf"/>
</dbReference>
<dbReference type="InterPro" id="IPR020846">
    <property type="entry name" value="MFS_dom"/>
</dbReference>
<feature type="transmembrane region" description="Helical" evidence="6">
    <location>
        <begin position="317"/>
        <end position="341"/>
    </location>
</feature>
<dbReference type="SUPFAM" id="SSF103473">
    <property type="entry name" value="MFS general substrate transporter"/>
    <property type="match status" value="2"/>
</dbReference>
<dbReference type="PANTHER" id="PTHR42718">
    <property type="entry name" value="MAJOR FACILITATOR SUPERFAMILY MULTIDRUG TRANSPORTER MFSC"/>
    <property type="match status" value="1"/>
</dbReference>
<feature type="transmembrane region" description="Helical" evidence="6">
    <location>
        <begin position="353"/>
        <end position="376"/>
    </location>
</feature>
<dbReference type="PANTHER" id="PTHR42718:SF35">
    <property type="entry name" value="BLL0718 PROTEIN"/>
    <property type="match status" value="1"/>
</dbReference>
<dbReference type="InterPro" id="IPR011701">
    <property type="entry name" value="MFS"/>
</dbReference>
<evidence type="ECO:0000256" key="4">
    <source>
        <dbReference type="ARBA" id="ARBA00023136"/>
    </source>
</evidence>
<organism evidence="8 9">
    <name type="scientific">Plantactinospora solaniradicis</name>
    <dbReference type="NCBI Taxonomy" id="1723736"/>
    <lineage>
        <taxon>Bacteria</taxon>
        <taxon>Bacillati</taxon>
        <taxon>Actinomycetota</taxon>
        <taxon>Actinomycetes</taxon>
        <taxon>Micromonosporales</taxon>
        <taxon>Micromonosporaceae</taxon>
        <taxon>Plantactinospora</taxon>
    </lineage>
</organism>
<name>A0ABW1KL05_9ACTN</name>
<feature type="transmembrane region" description="Helical" evidence="6">
    <location>
        <begin position="388"/>
        <end position="407"/>
    </location>
</feature>
<dbReference type="Gene3D" id="1.20.1250.20">
    <property type="entry name" value="MFS general substrate transporter like domains"/>
    <property type="match status" value="2"/>
</dbReference>
<feature type="transmembrane region" description="Helical" evidence="6">
    <location>
        <begin position="413"/>
        <end position="436"/>
    </location>
</feature>
<feature type="transmembrane region" description="Helical" evidence="6">
    <location>
        <begin position="457"/>
        <end position="475"/>
    </location>
</feature>
<dbReference type="EMBL" id="JBHSPR010000053">
    <property type="protein sequence ID" value="MFC6021699.1"/>
    <property type="molecule type" value="Genomic_DNA"/>
</dbReference>
<dbReference type="CDD" id="cd17504">
    <property type="entry name" value="MFS_MMR_MDR_like"/>
    <property type="match status" value="1"/>
</dbReference>
<evidence type="ECO:0000256" key="1">
    <source>
        <dbReference type="ARBA" id="ARBA00004651"/>
    </source>
</evidence>
<evidence type="ECO:0000259" key="7">
    <source>
        <dbReference type="PROSITE" id="PS50850"/>
    </source>
</evidence>
<feature type="transmembrane region" description="Helical" evidence="6">
    <location>
        <begin position="184"/>
        <end position="205"/>
    </location>
</feature>
<feature type="region of interest" description="Disordered" evidence="5">
    <location>
        <begin position="21"/>
        <end position="41"/>
    </location>
</feature>
<proteinExistence type="predicted"/>
<feature type="transmembrane region" description="Helical" evidence="6">
    <location>
        <begin position="155"/>
        <end position="175"/>
    </location>
</feature>
<keyword evidence="2 6" id="KW-0812">Transmembrane</keyword>
<feature type="transmembrane region" description="Helical" evidence="6">
    <location>
        <begin position="249"/>
        <end position="268"/>
    </location>
</feature>
<feature type="transmembrane region" description="Helical" evidence="6">
    <location>
        <begin position="130"/>
        <end position="149"/>
    </location>
</feature>